<dbReference type="OrthoDB" id="9798569at2"/>
<dbReference type="AlphaFoldDB" id="A0A4R3MFJ6"/>
<reference evidence="1 2" key="1">
    <citation type="submission" date="2019-03" db="EMBL/GenBank/DDBJ databases">
        <title>Genomic Encyclopedia of Type Strains, Phase IV (KMG-IV): sequencing the most valuable type-strain genomes for metagenomic binning, comparative biology and taxonomic classification.</title>
        <authorList>
            <person name="Goeker M."/>
        </authorList>
    </citation>
    <scope>NUCLEOTIDE SEQUENCE [LARGE SCALE GENOMIC DNA]</scope>
    <source>
        <strain evidence="1 2">DSM 19345</strain>
    </source>
</reference>
<accession>A0A4R3MFJ6</accession>
<comment type="caution">
    <text evidence="1">The sequence shown here is derived from an EMBL/GenBank/DDBJ whole genome shotgun (WGS) entry which is preliminary data.</text>
</comment>
<dbReference type="Gene3D" id="1.25.10.10">
    <property type="entry name" value="Leucine-rich Repeat Variant"/>
    <property type="match status" value="1"/>
</dbReference>
<dbReference type="Proteomes" id="UP000295678">
    <property type="component" value="Unassembled WGS sequence"/>
</dbReference>
<evidence type="ECO:0000313" key="2">
    <source>
        <dbReference type="Proteomes" id="UP000295678"/>
    </source>
</evidence>
<dbReference type="InterPro" id="IPR014598">
    <property type="entry name" value="UCP035865"/>
</dbReference>
<dbReference type="InterPro" id="IPR019285">
    <property type="entry name" value="DUF2336"/>
</dbReference>
<dbReference type="InterPro" id="IPR011989">
    <property type="entry name" value="ARM-like"/>
</dbReference>
<name>A0A4R3MFJ6_9HYPH</name>
<protein>
    <submittedName>
        <fullName evidence="1">Uncharacterized protein (DUF2336 family)</fullName>
    </submittedName>
</protein>
<keyword evidence="2" id="KW-1185">Reference proteome</keyword>
<proteinExistence type="predicted"/>
<dbReference type="PIRSF" id="PIRSF035865">
    <property type="entry name" value="UCP035865"/>
    <property type="match status" value="1"/>
</dbReference>
<evidence type="ECO:0000313" key="1">
    <source>
        <dbReference type="EMBL" id="TCT12629.1"/>
    </source>
</evidence>
<sequence>MMLVRRFLDRLAMSEPSQRAEIVRALVRVYLEVPLDAENRSAAATALLAVLDDPAPRVRRAMAEALASSPDAPRPLIRGLAEDLPDISTIVLRRSPLLSEVELVDYAGGGCERKRVAIASRDDVGVGLAAALIEVSGPEACLALLANPRAAITASSLGRLVERHGSSARIREALLARPELPATLRQRLIDGLAQVLADLVIARDWLSPQQANRVIADARDRAVVDLAASCRDTHRRRLIEMLAVEGRLTATLMIRALATGHRGFVEDALSHLARTPVSRVVALMQDNGAGFCALYRKSGLAPAALPVIRAMIEVLRDQTDDGTELGRARMGRTMLERVLTALGHDSFTPAEIDEFAALLWRLATDAAREEARMQSGGYFQAA</sequence>
<dbReference type="EMBL" id="SMAK01000002">
    <property type="protein sequence ID" value="TCT12629.1"/>
    <property type="molecule type" value="Genomic_DNA"/>
</dbReference>
<organism evidence="1 2">
    <name type="scientific">Tepidamorphus gemmatus</name>
    <dbReference type="NCBI Taxonomy" id="747076"/>
    <lineage>
        <taxon>Bacteria</taxon>
        <taxon>Pseudomonadati</taxon>
        <taxon>Pseudomonadota</taxon>
        <taxon>Alphaproteobacteria</taxon>
        <taxon>Hyphomicrobiales</taxon>
        <taxon>Tepidamorphaceae</taxon>
        <taxon>Tepidamorphus</taxon>
    </lineage>
</organism>
<gene>
    <name evidence="1" type="ORF">EDC22_102314</name>
</gene>
<dbReference type="Pfam" id="PF10098">
    <property type="entry name" value="DUF2336"/>
    <property type="match status" value="1"/>
</dbReference>